<dbReference type="CDD" id="cd06558">
    <property type="entry name" value="crotonase-like"/>
    <property type="match status" value="1"/>
</dbReference>
<keyword evidence="3" id="KW-1185">Reference proteome</keyword>
<dbReference type="PANTHER" id="PTHR43113:SF1">
    <property type="entry name" value="1,4-DIHYDROXY-2-NAPHTHOYL-COA SYNTHASE, PEROXISOMAL"/>
    <property type="match status" value="1"/>
</dbReference>
<dbReference type="SUPFAM" id="SSF52096">
    <property type="entry name" value="ClpP/crotonase"/>
    <property type="match status" value="1"/>
</dbReference>
<dbReference type="PANTHER" id="PTHR43113">
    <property type="entry name" value="NUCLEOSIDE-DIPHOSPHATE-SUGAR EPIMERASE"/>
    <property type="match status" value="1"/>
</dbReference>
<dbReference type="EMBL" id="QPJU01000004">
    <property type="protein sequence ID" value="RCX09697.1"/>
    <property type="molecule type" value="Genomic_DNA"/>
</dbReference>
<reference evidence="2 3" key="1">
    <citation type="submission" date="2018-07" db="EMBL/GenBank/DDBJ databases">
        <title>Genomic Encyclopedia of Type Strains, Phase IV (KMG-IV): sequencing the most valuable type-strain genomes for metagenomic binning, comparative biology and taxonomic classification.</title>
        <authorList>
            <person name="Goeker M."/>
        </authorList>
    </citation>
    <scope>NUCLEOTIDE SEQUENCE [LARGE SCALE GENOMIC DNA]</scope>
    <source>
        <strain evidence="2 3">DSM 100911</strain>
    </source>
</reference>
<gene>
    <name evidence="2" type="ORF">DFR45_10457</name>
</gene>
<dbReference type="InterPro" id="IPR001753">
    <property type="entry name" value="Enoyl-CoA_hydra/iso"/>
</dbReference>
<dbReference type="Proteomes" id="UP000252174">
    <property type="component" value="Unassembled WGS sequence"/>
</dbReference>
<dbReference type="GO" id="GO:0008935">
    <property type="term" value="F:1,4-dihydroxy-2-naphthoyl-CoA synthase activity"/>
    <property type="evidence" value="ECO:0007669"/>
    <property type="project" value="TreeGrafter"/>
</dbReference>
<dbReference type="Gene3D" id="3.90.226.10">
    <property type="entry name" value="2-enoyl-CoA Hydratase, Chain A, domain 1"/>
    <property type="match status" value="1"/>
</dbReference>
<dbReference type="GO" id="GO:0009234">
    <property type="term" value="P:menaquinone biosynthetic process"/>
    <property type="evidence" value="ECO:0007669"/>
    <property type="project" value="TreeGrafter"/>
</dbReference>
<accession>A0A369AND7</accession>
<protein>
    <submittedName>
        <fullName evidence="2">2-ketocyclohexanecarboxyl-CoA hydrolase</fullName>
    </submittedName>
</protein>
<sequence length="260" mass="28880">MSDKEIMYDVKNYVATITINRPKTLNAFTGDNIKEMESLLAQAAADSKVGVIVLTGTGERAFCVGGDVNWEKGTGGKSGLQDLNFTFNRQIVECPKPVIARVNGYAIGAGHHIAYFCDYTIAAEHAIFGQNGPRVGSPAGGYIVAHAANVLGHKRARELWMLCRRYTAQQAYEWGLANAVVPMAKLDEEVQKVCEEYLSLSPTCLKIVKRSFYHHMEPILKYDMNDLIKEVAPNYFSTGEQQEGASAFLEKRKPDFSKFR</sequence>
<evidence type="ECO:0000256" key="1">
    <source>
        <dbReference type="ARBA" id="ARBA00005254"/>
    </source>
</evidence>
<dbReference type="Pfam" id="PF00378">
    <property type="entry name" value="ECH_1"/>
    <property type="match status" value="1"/>
</dbReference>
<dbReference type="GO" id="GO:0016787">
    <property type="term" value="F:hydrolase activity"/>
    <property type="evidence" value="ECO:0007669"/>
    <property type="project" value="UniProtKB-KW"/>
</dbReference>
<organism evidence="2 3">
    <name type="scientific">Extensimonas vulgaris</name>
    <dbReference type="NCBI Taxonomy" id="1031594"/>
    <lineage>
        <taxon>Bacteria</taxon>
        <taxon>Pseudomonadati</taxon>
        <taxon>Pseudomonadota</taxon>
        <taxon>Betaproteobacteria</taxon>
        <taxon>Burkholderiales</taxon>
        <taxon>Comamonadaceae</taxon>
        <taxon>Extensimonas</taxon>
    </lineage>
</organism>
<evidence type="ECO:0000313" key="2">
    <source>
        <dbReference type="EMBL" id="RCX09697.1"/>
    </source>
</evidence>
<proteinExistence type="inferred from homology"/>
<dbReference type="InterPro" id="IPR029045">
    <property type="entry name" value="ClpP/crotonase-like_dom_sf"/>
</dbReference>
<dbReference type="AlphaFoldDB" id="A0A369AND7"/>
<name>A0A369AND7_9BURK</name>
<keyword evidence="2" id="KW-0378">Hydrolase</keyword>
<evidence type="ECO:0000313" key="3">
    <source>
        <dbReference type="Proteomes" id="UP000252174"/>
    </source>
</evidence>
<comment type="similarity">
    <text evidence="1">Belongs to the enoyl-CoA hydratase/isomerase family.</text>
</comment>
<dbReference type="InterPro" id="IPR014748">
    <property type="entry name" value="Enoyl-CoA_hydra_C"/>
</dbReference>
<comment type="caution">
    <text evidence="2">The sequence shown here is derived from an EMBL/GenBank/DDBJ whole genome shotgun (WGS) entry which is preliminary data.</text>
</comment>
<dbReference type="OrthoDB" id="9774843at2"/>
<dbReference type="Gene3D" id="1.10.12.10">
    <property type="entry name" value="Lyase 2-enoyl-coa Hydratase, Chain A, domain 2"/>
    <property type="match status" value="1"/>
</dbReference>
<dbReference type="GO" id="GO:0005829">
    <property type="term" value="C:cytosol"/>
    <property type="evidence" value="ECO:0007669"/>
    <property type="project" value="TreeGrafter"/>
</dbReference>
<dbReference type="RefSeq" id="WP_114483083.1">
    <property type="nucleotide sequence ID" value="NZ_QPJU01000004.1"/>
</dbReference>